<name>A0A0F9T5V2_9ZZZZ</name>
<dbReference type="AlphaFoldDB" id="A0A0F9T5V2"/>
<accession>A0A0F9T5V2</accession>
<proteinExistence type="predicted"/>
<sequence>MICACRYCDNEVFPPKTKFCSPGCSNRERALIVSEKGKLKPNPNQVYIEPDYSSKEAVKHSTDSGSWATMGVNSSIEAMEEVHEMFKG</sequence>
<gene>
    <name evidence="1" type="ORF">LCGC14_0388160</name>
</gene>
<reference evidence="1" key="1">
    <citation type="journal article" date="2015" name="Nature">
        <title>Complex archaea that bridge the gap between prokaryotes and eukaryotes.</title>
        <authorList>
            <person name="Spang A."/>
            <person name="Saw J.H."/>
            <person name="Jorgensen S.L."/>
            <person name="Zaremba-Niedzwiedzka K."/>
            <person name="Martijn J."/>
            <person name="Lind A.E."/>
            <person name="van Eijk R."/>
            <person name="Schleper C."/>
            <person name="Guy L."/>
            <person name="Ettema T.J."/>
        </authorList>
    </citation>
    <scope>NUCLEOTIDE SEQUENCE</scope>
</reference>
<protein>
    <submittedName>
        <fullName evidence="1">Uncharacterized protein</fullName>
    </submittedName>
</protein>
<dbReference type="EMBL" id="LAZR01000322">
    <property type="protein sequence ID" value="KKN74614.1"/>
    <property type="molecule type" value="Genomic_DNA"/>
</dbReference>
<evidence type="ECO:0000313" key="1">
    <source>
        <dbReference type="EMBL" id="KKN74614.1"/>
    </source>
</evidence>
<organism evidence="1">
    <name type="scientific">marine sediment metagenome</name>
    <dbReference type="NCBI Taxonomy" id="412755"/>
    <lineage>
        <taxon>unclassified sequences</taxon>
        <taxon>metagenomes</taxon>
        <taxon>ecological metagenomes</taxon>
    </lineage>
</organism>
<comment type="caution">
    <text evidence="1">The sequence shown here is derived from an EMBL/GenBank/DDBJ whole genome shotgun (WGS) entry which is preliminary data.</text>
</comment>